<comment type="caution">
    <text evidence="3">The sequence shown here is derived from an EMBL/GenBank/DDBJ whole genome shotgun (WGS) entry which is preliminary data.</text>
</comment>
<accession>A0ABR0FT09</accession>
<dbReference type="GeneID" id="87896026"/>
<gene>
    <name evidence="3" type="ORF">QC761_208060</name>
</gene>
<dbReference type="Proteomes" id="UP001322138">
    <property type="component" value="Unassembled WGS sequence"/>
</dbReference>
<evidence type="ECO:0000259" key="2">
    <source>
        <dbReference type="Pfam" id="PF06985"/>
    </source>
</evidence>
<name>A0ABR0FT09_9PEZI</name>
<evidence type="ECO:0000313" key="4">
    <source>
        <dbReference type="Proteomes" id="UP001322138"/>
    </source>
</evidence>
<feature type="compositionally biased region" description="Basic and acidic residues" evidence="1">
    <location>
        <begin position="921"/>
        <end position="932"/>
    </location>
</feature>
<dbReference type="PANTHER" id="PTHR10622:SF10">
    <property type="entry name" value="HET DOMAIN-CONTAINING PROTEIN"/>
    <property type="match status" value="1"/>
</dbReference>
<dbReference type="Pfam" id="PF06985">
    <property type="entry name" value="HET"/>
    <property type="match status" value="1"/>
</dbReference>
<dbReference type="PANTHER" id="PTHR10622">
    <property type="entry name" value="HET DOMAIN-CONTAINING PROTEIN"/>
    <property type="match status" value="1"/>
</dbReference>
<proteinExistence type="predicted"/>
<feature type="compositionally biased region" description="Basic and acidic residues" evidence="1">
    <location>
        <begin position="1182"/>
        <end position="1192"/>
    </location>
</feature>
<feature type="region of interest" description="Disordered" evidence="1">
    <location>
        <begin position="1326"/>
        <end position="1369"/>
    </location>
</feature>
<feature type="region of interest" description="Disordered" evidence="1">
    <location>
        <begin position="920"/>
        <end position="976"/>
    </location>
</feature>
<evidence type="ECO:0000313" key="3">
    <source>
        <dbReference type="EMBL" id="KAK4646164.1"/>
    </source>
</evidence>
<feature type="compositionally biased region" description="Low complexity" evidence="1">
    <location>
        <begin position="938"/>
        <end position="947"/>
    </location>
</feature>
<organism evidence="3 4">
    <name type="scientific">Podospora bellae-mahoneyi</name>
    <dbReference type="NCBI Taxonomy" id="2093777"/>
    <lineage>
        <taxon>Eukaryota</taxon>
        <taxon>Fungi</taxon>
        <taxon>Dikarya</taxon>
        <taxon>Ascomycota</taxon>
        <taxon>Pezizomycotina</taxon>
        <taxon>Sordariomycetes</taxon>
        <taxon>Sordariomycetidae</taxon>
        <taxon>Sordariales</taxon>
        <taxon>Podosporaceae</taxon>
        <taxon>Podospora</taxon>
    </lineage>
</organism>
<feature type="compositionally biased region" description="Acidic residues" evidence="1">
    <location>
        <begin position="1333"/>
        <end position="1366"/>
    </location>
</feature>
<protein>
    <recommendedName>
        <fullName evidence="2">Heterokaryon incompatibility domain-containing protein</fullName>
    </recommendedName>
</protein>
<reference evidence="3 4" key="1">
    <citation type="journal article" date="2023" name="bioRxiv">
        <title>High-quality genome assemblies of four members of thePodospora anserinaspecies complex.</title>
        <authorList>
            <person name="Ament-Velasquez S.L."/>
            <person name="Vogan A.A."/>
            <person name="Wallerman O."/>
            <person name="Hartmann F."/>
            <person name="Gautier V."/>
            <person name="Silar P."/>
            <person name="Giraud T."/>
            <person name="Johannesson H."/>
        </authorList>
    </citation>
    <scope>NUCLEOTIDE SEQUENCE [LARGE SCALE GENOMIC DNA]</scope>
    <source>
        <strain evidence="3 4">CBS 112042</strain>
    </source>
</reference>
<keyword evidence="4" id="KW-1185">Reference proteome</keyword>
<evidence type="ECO:0000256" key="1">
    <source>
        <dbReference type="SAM" id="MobiDB-lite"/>
    </source>
</evidence>
<feature type="region of interest" description="Disordered" evidence="1">
    <location>
        <begin position="1173"/>
        <end position="1192"/>
    </location>
</feature>
<dbReference type="RefSeq" id="XP_062735140.1">
    <property type="nucleotide sequence ID" value="XM_062876544.1"/>
</dbReference>
<sequence>MASTTTSAALDVIRGAMLDAVKATDFTPEDLQRIFKELGASQEKLRAIMNVWFGPNGGFRPTFVEEKGHAFSGLQDVEILTTSDPPSVQTPDRMFDLETGNLVHRPAIGERGQYCMLSHRWKGAEVSLGDITRARGKYLERAKAGLQAMGTASQRSDVQMLLEQCHLDISAQEAAVKELYLATQSSGTLETFSLANLLDRRLKGKSAESYLNWAKGEEQKKRAELRFAEMESKIFSNLISSTRRAIDDAGGERLQMPPVVQEKKQAFDKAKKQVEIAEKHYTAAVGEIDYFKNHFMLRDAVDGIVPLLEKWKSAIKIDRSVKKAGEIFKTKLFRRREKCYLWNDTCCINKMDFGELSQSLSLMGDWYADAEFTLVQLDNKVLEDDEWDASGTDAAQDWREFQKEHGEEPEPYLKDLPLRERSTVQGFEHIVDWKPEWSTRAWTLQELVMSKTTFYVNADWATISRPVESLGYLYHLIPFIALYTQRDKQNFFAFGDGTLTAEVLRDLLAGYVPDEMKYIHECTEKEHTSPPNRETGGAGDVMSKAKIETAQIERAHLLIMLLHNLGVQFPGDLAMETATSQLAHVVYNAAVDLVEGGEDDPKTILLARLTHHVVKKKVEIGEEDALNAINFVLRCLVDETLQLVLDDRKYVAKFSKLEKLGDWQDGKKRCGFSAENVLEASGCRRATVAIDRAYALMGVLGVRFPTFPAEGYATALARLLDQVIITHNDVSVFNWTGMAAGSPVRGRSLYPSSQQAYGNQKDHGKHYNLQLSQVTQGKMEEIMKTYGETISVLRRAIDAVKDKDQKDIPFDWIVGVIGVVRGSDFHQLKERFISVGKVVAYILQHCVKKVSEKGAVPGEAPASGGDGTVLERRGTGLTGGLTKGFSFSSLPSPTMSLPSPSLSLPSPSLSMSGFKIGIGGSKKEGPVVESPKKASRLSSFTKKSSSFGIGRATPDPAAESAPSPIVEAPPPVPPTLQALTNENVLSDGPSRPEWVPYDSEVKGHLEYLSASVEDIQGRNLQPKELPKTILDVDHKSVLAQLDQHSKKADVKTRLGFGFDFDESSTICPNPIIVNNSGIQSLFDIQRVIVTFLDCDRLRARIAKAVTPKDRISGWCSISTGFARVISSFSCEKRLLEQELNAVEGIESRVLKEQHKSKAEKRSAQIGAEVVASPISPANGGETLERGQEEKKGDSFVDIDKETDEERLVSRMIEFIQEPQLELVAGEWVLARFSGVPGAKWFLCHLELGSARGKFYGHRIPTGEIDFTNSTPEPGLVKAWQVYMERKKSKMCHLLERYLKSRENAKHGEAKLKQAKKTLADVAAGVMPEGHSMDDDDEEGTLVDKDSESEDEESTLFDADEKDEEGDSSWRKFKEQSKEAARELGEFTVFLAQEKFWLWRAERLERKLSTAVLKRTPAILRTAVENVSDNKGLLPGMYHSAVGVHMF</sequence>
<feature type="domain" description="Heterokaryon incompatibility" evidence="2">
    <location>
        <begin position="331"/>
        <end position="446"/>
    </location>
</feature>
<feature type="compositionally biased region" description="Low complexity" evidence="1">
    <location>
        <begin position="956"/>
        <end position="966"/>
    </location>
</feature>
<feature type="region of interest" description="Disordered" evidence="1">
    <location>
        <begin position="855"/>
        <end position="875"/>
    </location>
</feature>
<dbReference type="InterPro" id="IPR010730">
    <property type="entry name" value="HET"/>
</dbReference>
<dbReference type="EMBL" id="JAFFGZ010000004">
    <property type="protein sequence ID" value="KAK4646164.1"/>
    <property type="molecule type" value="Genomic_DNA"/>
</dbReference>